<evidence type="ECO:0000313" key="2">
    <source>
        <dbReference type="EMBL" id="GAG52144.1"/>
    </source>
</evidence>
<sequence length="83" mass="10216">MLKTMPNADDIEFKQGFIDRYSKLTDFDEFKKYSLAFLRRSIRVNTLKMGIDKLKKRLEKEWKLEQIPWCKEGFWIEHKKTER</sequence>
<name>X0Y8F1_9ZZZZ</name>
<gene>
    <name evidence="2" type="ORF">S01H1_82821</name>
</gene>
<protein>
    <recommendedName>
        <fullName evidence="1">Ribosomal RNA small subunit methyltransferase F N-terminal domain-containing protein</fullName>
    </recommendedName>
</protein>
<feature type="non-terminal residue" evidence="2">
    <location>
        <position position="83"/>
    </location>
</feature>
<dbReference type="Gene3D" id="3.30.70.1170">
    <property type="entry name" value="Sun protein, domain 3"/>
    <property type="match status" value="1"/>
</dbReference>
<proteinExistence type="predicted"/>
<dbReference type="Pfam" id="PF17125">
    <property type="entry name" value="Methyltr_RsmF_N"/>
    <property type="match status" value="1"/>
</dbReference>
<evidence type="ECO:0000259" key="1">
    <source>
        <dbReference type="Pfam" id="PF17125"/>
    </source>
</evidence>
<comment type="caution">
    <text evidence="2">The sequence shown here is derived from an EMBL/GenBank/DDBJ whole genome shotgun (WGS) entry which is preliminary data.</text>
</comment>
<dbReference type="InterPro" id="IPR031341">
    <property type="entry name" value="Methyltr_RsmF_N"/>
</dbReference>
<dbReference type="AlphaFoldDB" id="X0Y8F1"/>
<accession>X0Y8F1</accession>
<feature type="domain" description="Ribosomal RNA small subunit methyltransferase F N-terminal" evidence="1">
    <location>
        <begin position="15"/>
        <end position="80"/>
    </location>
</feature>
<reference evidence="2" key="1">
    <citation type="journal article" date="2014" name="Front. Microbiol.">
        <title>High frequency of phylogenetically diverse reductive dehalogenase-homologous genes in deep subseafloor sedimentary metagenomes.</title>
        <authorList>
            <person name="Kawai M."/>
            <person name="Futagami T."/>
            <person name="Toyoda A."/>
            <person name="Takaki Y."/>
            <person name="Nishi S."/>
            <person name="Hori S."/>
            <person name="Arai W."/>
            <person name="Tsubouchi T."/>
            <person name="Morono Y."/>
            <person name="Uchiyama I."/>
            <person name="Ito T."/>
            <person name="Fujiyama A."/>
            <person name="Inagaki F."/>
            <person name="Takami H."/>
        </authorList>
    </citation>
    <scope>NUCLEOTIDE SEQUENCE</scope>
    <source>
        <strain evidence="2">Expedition CK06-06</strain>
    </source>
</reference>
<organism evidence="2">
    <name type="scientific">marine sediment metagenome</name>
    <dbReference type="NCBI Taxonomy" id="412755"/>
    <lineage>
        <taxon>unclassified sequences</taxon>
        <taxon>metagenomes</taxon>
        <taxon>ecological metagenomes</taxon>
    </lineage>
</organism>
<dbReference type="EMBL" id="BARS01056187">
    <property type="protein sequence ID" value="GAG52144.1"/>
    <property type="molecule type" value="Genomic_DNA"/>
</dbReference>